<organism evidence="1 2">
    <name type="scientific">Sphingomonas crocodyli</name>
    <dbReference type="NCBI Taxonomy" id="1979270"/>
    <lineage>
        <taxon>Bacteria</taxon>
        <taxon>Pseudomonadati</taxon>
        <taxon>Pseudomonadota</taxon>
        <taxon>Alphaproteobacteria</taxon>
        <taxon>Sphingomonadales</taxon>
        <taxon>Sphingomonadaceae</taxon>
        <taxon>Sphingomonas</taxon>
    </lineage>
</organism>
<evidence type="ECO:0000313" key="1">
    <source>
        <dbReference type="EMBL" id="RVT94216.1"/>
    </source>
</evidence>
<reference evidence="1 2" key="1">
    <citation type="submission" date="2019-01" db="EMBL/GenBank/DDBJ databases">
        <authorList>
            <person name="Chen W.-M."/>
        </authorList>
    </citation>
    <scope>NUCLEOTIDE SEQUENCE [LARGE SCALE GENOMIC DNA]</scope>
    <source>
        <strain evidence="1 2">CCP-7</strain>
    </source>
</reference>
<dbReference type="OrthoDB" id="3034735at2"/>
<dbReference type="AlphaFoldDB" id="A0A437M9D6"/>
<dbReference type="EMBL" id="SACN01000001">
    <property type="protein sequence ID" value="RVT94216.1"/>
    <property type="molecule type" value="Genomic_DNA"/>
</dbReference>
<comment type="caution">
    <text evidence="1">The sequence shown here is derived from an EMBL/GenBank/DDBJ whole genome shotgun (WGS) entry which is preliminary data.</text>
</comment>
<keyword evidence="2" id="KW-1185">Reference proteome</keyword>
<accession>A0A437M9D6</accession>
<dbReference type="Proteomes" id="UP000282971">
    <property type="component" value="Unassembled WGS sequence"/>
</dbReference>
<dbReference type="RefSeq" id="WP_127743493.1">
    <property type="nucleotide sequence ID" value="NZ_SACN01000001.1"/>
</dbReference>
<gene>
    <name evidence="1" type="ORF">EOD43_10285</name>
</gene>
<evidence type="ECO:0000313" key="2">
    <source>
        <dbReference type="Proteomes" id="UP000282971"/>
    </source>
</evidence>
<sequence>MARYILMVVTSPVEGKGEEYNRWYNEQHLRDVLSCDGFERAERFELTVPVMGQFPGKYVALYEMESDDPMRDFGKLGAKMQSGELSQTDSMSAESGIALLTPIKTLAKGE</sequence>
<proteinExistence type="predicted"/>
<evidence type="ECO:0008006" key="3">
    <source>
        <dbReference type="Google" id="ProtNLM"/>
    </source>
</evidence>
<protein>
    <recommendedName>
        <fullName evidence="3">DUF4286 family protein</fullName>
    </recommendedName>
</protein>
<name>A0A437M9D6_9SPHN</name>